<reference evidence="1 2" key="1">
    <citation type="submission" date="2017-06" db="EMBL/GenBank/DDBJ databases">
        <authorList>
            <person name="Kim H.J."/>
            <person name="Triplett B.A."/>
        </authorList>
    </citation>
    <scope>NUCLEOTIDE SEQUENCE [LARGE SCALE GENOMIC DNA]</scope>
    <source>
        <strain evidence="1 2">DSM 14713</strain>
    </source>
</reference>
<accession>A0A250I824</accession>
<keyword evidence="2" id="KW-1185">Reference proteome</keyword>
<sequence>MASPSPSVLSLSALSLVLASGCTRAYLQNEGRYEFSAVDVLRDDCGLISTPDSLWDGTLSISGDVVRLDSDWRHLRLIGAFLQQGGPDDSVTFSLDGTESNAAITLGTDECIADQIAVHLEGTTQRATEFKGVMSVRVLPRVEQPSCACQLWVTYRAVQNAAPSASFP</sequence>
<organism evidence="1 2">
    <name type="scientific">Melittangium boletus DSM 14713</name>
    <dbReference type="NCBI Taxonomy" id="1294270"/>
    <lineage>
        <taxon>Bacteria</taxon>
        <taxon>Pseudomonadati</taxon>
        <taxon>Myxococcota</taxon>
        <taxon>Myxococcia</taxon>
        <taxon>Myxococcales</taxon>
        <taxon>Cystobacterineae</taxon>
        <taxon>Archangiaceae</taxon>
        <taxon>Melittangium</taxon>
    </lineage>
</organism>
<dbReference type="EMBL" id="CP022163">
    <property type="protein sequence ID" value="ATB27312.1"/>
    <property type="molecule type" value="Genomic_DNA"/>
</dbReference>
<name>A0A250I824_9BACT</name>
<gene>
    <name evidence="1" type="ORF">MEBOL_000750</name>
</gene>
<dbReference type="KEGG" id="mbd:MEBOL_000750"/>
<dbReference type="Proteomes" id="UP000217289">
    <property type="component" value="Chromosome"/>
</dbReference>
<dbReference type="AlphaFoldDB" id="A0A250I824"/>
<evidence type="ECO:0000313" key="1">
    <source>
        <dbReference type="EMBL" id="ATB27312.1"/>
    </source>
</evidence>
<evidence type="ECO:0000313" key="2">
    <source>
        <dbReference type="Proteomes" id="UP000217289"/>
    </source>
</evidence>
<dbReference type="RefSeq" id="WP_095976128.1">
    <property type="nucleotide sequence ID" value="NZ_CP022163.1"/>
</dbReference>
<proteinExistence type="predicted"/>
<protein>
    <submittedName>
        <fullName evidence="1">Uncharacterized protein</fullName>
    </submittedName>
</protein>
<dbReference type="OrthoDB" id="5517544at2"/>